<feature type="transmembrane region" description="Helical" evidence="3">
    <location>
        <begin position="504"/>
        <end position="528"/>
    </location>
</feature>
<dbReference type="PANTHER" id="PTHR11328:SF24">
    <property type="entry name" value="MAJOR FACILITATOR SUPERFAMILY (MFS) PROFILE DOMAIN-CONTAINING PROTEIN"/>
    <property type="match status" value="1"/>
</dbReference>
<evidence type="ECO:0000256" key="3">
    <source>
        <dbReference type="SAM" id="Phobius"/>
    </source>
</evidence>
<feature type="transmembrane region" description="Helical" evidence="3">
    <location>
        <begin position="434"/>
        <end position="455"/>
    </location>
</feature>
<proteinExistence type="inferred from homology"/>
<feature type="transmembrane region" description="Helical" evidence="3">
    <location>
        <begin position="360"/>
        <end position="386"/>
    </location>
</feature>
<keyword evidence="3" id="KW-0812">Transmembrane</keyword>
<dbReference type="GO" id="GO:0005886">
    <property type="term" value="C:plasma membrane"/>
    <property type="evidence" value="ECO:0007669"/>
    <property type="project" value="TreeGrafter"/>
</dbReference>
<dbReference type="InterPro" id="IPR039672">
    <property type="entry name" value="MFS_2"/>
</dbReference>
<organism evidence="4 5">
    <name type="scientific">Ostreobium quekettii</name>
    <dbReference type="NCBI Taxonomy" id="121088"/>
    <lineage>
        <taxon>Eukaryota</taxon>
        <taxon>Viridiplantae</taxon>
        <taxon>Chlorophyta</taxon>
        <taxon>core chlorophytes</taxon>
        <taxon>Ulvophyceae</taxon>
        <taxon>TCBD clade</taxon>
        <taxon>Bryopsidales</taxon>
        <taxon>Ostreobineae</taxon>
        <taxon>Ostreobiaceae</taxon>
        <taxon>Ostreobium</taxon>
    </lineage>
</organism>
<dbReference type="PANTHER" id="PTHR11328">
    <property type="entry name" value="MAJOR FACILITATOR SUPERFAMILY DOMAIN-CONTAINING PROTEIN"/>
    <property type="match status" value="1"/>
</dbReference>
<feature type="transmembrane region" description="Helical" evidence="3">
    <location>
        <begin position="675"/>
        <end position="697"/>
    </location>
</feature>
<feature type="transmembrane region" description="Helical" evidence="3">
    <location>
        <begin position="49"/>
        <end position="70"/>
    </location>
</feature>
<dbReference type="Gene3D" id="1.20.1250.20">
    <property type="entry name" value="MFS general substrate transporter like domains"/>
    <property type="match status" value="1"/>
</dbReference>
<feature type="transmembrane region" description="Helical" evidence="3">
    <location>
        <begin position="307"/>
        <end position="329"/>
    </location>
</feature>
<evidence type="ECO:0000313" key="5">
    <source>
        <dbReference type="Proteomes" id="UP000708148"/>
    </source>
</evidence>
<name>A0A8S1ITA3_9CHLO</name>
<dbReference type="EMBL" id="CAJHUC010000614">
    <property type="protein sequence ID" value="CAD7697159.1"/>
    <property type="molecule type" value="Genomic_DNA"/>
</dbReference>
<feature type="transmembrane region" description="Helical" evidence="3">
    <location>
        <begin position="461"/>
        <end position="483"/>
    </location>
</feature>
<dbReference type="Proteomes" id="UP000708148">
    <property type="component" value="Unassembled WGS sequence"/>
</dbReference>
<keyword evidence="5" id="KW-1185">Reference proteome</keyword>
<reference evidence="4" key="1">
    <citation type="submission" date="2020-12" db="EMBL/GenBank/DDBJ databases">
        <authorList>
            <person name="Iha C."/>
        </authorList>
    </citation>
    <scope>NUCLEOTIDE SEQUENCE</scope>
</reference>
<dbReference type="Pfam" id="PF13347">
    <property type="entry name" value="MFS_2"/>
    <property type="match status" value="2"/>
</dbReference>
<feature type="transmembrane region" description="Helical" evidence="3">
    <location>
        <begin position="645"/>
        <end position="669"/>
    </location>
</feature>
<dbReference type="GO" id="GO:0008643">
    <property type="term" value="P:carbohydrate transport"/>
    <property type="evidence" value="ECO:0007669"/>
    <property type="project" value="InterPro"/>
</dbReference>
<feature type="transmembrane region" description="Helical" evidence="3">
    <location>
        <begin position="406"/>
        <end position="427"/>
    </location>
</feature>
<comment type="similarity">
    <text evidence="1">Belongs to the major facilitator superfamily.</text>
</comment>
<gene>
    <name evidence="4" type="ORF">OSTQU699_LOCUS2520</name>
</gene>
<feature type="region of interest" description="Disordered" evidence="2">
    <location>
        <begin position="773"/>
        <end position="801"/>
    </location>
</feature>
<evidence type="ECO:0000313" key="4">
    <source>
        <dbReference type="EMBL" id="CAD7697159.1"/>
    </source>
</evidence>
<feature type="transmembrane region" description="Helical" evidence="3">
    <location>
        <begin position="91"/>
        <end position="108"/>
    </location>
</feature>
<keyword evidence="3" id="KW-1133">Transmembrane helix</keyword>
<dbReference type="OrthoDB" id="28755at2759"/>
<feature type="transmembrane region" description="Helical" evidence="3">
    <location>
        <begin position="163"/>
        <end position="183"/>
    </location>
</feature>
<dbReference type="InterPro" id="IPR036259">
    <property type="entry name" value="MFS_trans_sf"/>
</dbReference>
<comment type="caution">
    <text evidence="4">The sequence shown here is derived from an EMBL/GenBank/DDBJ whole genome shotgun (WGS) entry which is preliminary data.</text>
</comment>
<accession>A0A8S1ITA3</accession>
<feature type="transmembrane region" description="Helical" evidence="3">
    <location>
        <begin position="548"/>
        <end position="571"/>
    </location>
</feature>
<sequence>MGVFDENCLWISHSGKIGTWTKVAYGLPGFATTSLSFLISVYANDFYSLLGVGLSFLSFFTALARSFDVLTDPLMGWFSDRTRTTYGRRRPFMASGCIFYALLFVLLFTPPDGGGKIATAWFATFYPVFYLFDTYTNVPYEALGPELSDDYNERNQIFFTAKIFNFLGMLVAAGAPACITFILRQAENEHLDCRSMFTIDSPPGVSQPKLPEYIDQRVCRDSADCDGSAGRVCFLEVFSPDNDRKYYELELENLNDQCSKVDLEPELLDCFGRNSSVCETPEAADEEVCVAAEVFDISYLNAQKKSFFFVSLVFGIYFVSSVWNCVLSIQERKMSEEAKITIPLVPSILRAFKNRAFKPLLAAWALDGLALSALVTMFPFFIRYVVISDGVKANEGGYAMDPMVCMGISVMGLLITAMASAPVWLIASNKFGKYNAWILYNLVNVFTNLLFFIPAEGDPGQTIAVMMLNGIPVGGQFLTNSVLADVIDYDEFLNGSRSEGSFSVFATLIPKFVAIPASALPLAVVNLLGFEPPIDGVAQEQKDNVKMFIRMTFVLLPLLAASFGFIIKIFFPIKTAKILAQIQDGIAKHERKEPAVDPLTGHTIKLMELTPEETDTVWLYENFSSSCLQFLKDQGTAKPIVVEMALYFVIGTLCTTGFLLATILTFKFVSDRKLAIIPIAMVILFGMSLSFMLLNMLRFFDALRLSRSNFSVHSDLIGRLMVAKASGQRSGAIGETPIIGHWFQVIDASRKEQIASKYGSKWLARIKRNRRENPESDATTGLLSHPVEDSAGGGTGGFPTV</sequence>
<dbReference type="SUPFAM" id="SSF103473">
    <property type="entry name" value="MFS general substrate transporter"/>
    <property type="match status" value="2"/>
</dbReference>
<dbReference type="AlphaFoldDB" id="A0A8S1ITA3"/>
<keyword evidence="3" id="KW-0472">Membrane</keyword>
<dbReference type="GO" id="GO:0015293">
    <property type="term" value="F:symporter activity"/>
    <property type="evidence" value="ECO:0007669"/>
    <property type="project" value="InterPro"/>
</dbReference>
<evidence type="ECO:0000256" key="2">
    <source>
        <dbReference type="SAM" id="MobiDB-lite"/>
    </source>
</evidence>
<protein>
    <submittedName>
        <fullName evidence="4">Uncharacterized protein</fullName>
    </submittedName>
</protein>
<feature type="transmembrane region" description="Helical" evidence="3">
    <location>
        <begin position="114"/>
        <end position="132"/>
    </location>
</feature>
<feature type="compositionally biased region" description="Gly residues" evidence="2">
    <location>
        <begin position="791"/>
        <end position="801"/>
    </location>
</feature>
<evidence type="ECO:0000256" key="1">
    <source>
        <dbReference type="ARBA" id="ARBA00008335"/>
    </source>
</evidence>